<evidence type="ECO:0000313" key="1">
    <source>
        <dbReference type="EMBL" id="GIY79133.1"/>
    </source>
</evidence>
<dbReference type="Proteomes" id="UP001054837">
    <property type="component" value="Unassembled WGS sequence"/>
</dbReference>
<organism evidence="1 2">
    <name type="scientific">Caerostris darwini</name>
    <dbReference type="NCBI Taxonomy" id="1538125"/>
    <lineage>
        <taxon>Eukaryota</taxon>
        <taxon>Metazoa</taxon>
        <taxon>Ecdysozoa</taxon>
        <taxon>Arthropoda</taxon>
        <taxon>Chelicerata</taxon>
        <taxon>Arachnida</taxon>
        <taxon>Araneae</taxon>
        <taxon>Araneomorphae</taxon>
        <taxon>Entelegynae</taxon>
        <taxon>Araneoidea</taxon>
        <taxon>Araneidae</taxon>
        <taxon>Caerostris</taxon>
    </lineage>
</organism>
<comment type="caution">
    <text evidence="1">The sequence shown here is derived from an EMBL/GenBank/DDBJ whole genome shotgun (WGS) entry which is preliminary data.</text>
</comment>
<gene>
    <name evidence="1" type="ORF">CDAR_89131</name>
</gene>
<keyword evidence="2" id="KW-1185">Reference proteome</keyword>
<dbReference type="AlphaFoldDB" id="A0AAV4W9U3"/>
<protein>
    <submittedName>
        <fullName evidence="1">Uncharacterized protein</fullName>
    </submittedName>
</protein>
<accession>A0AAV4W9U3</accession>
<sequence length="93" mass="10589">MGCWYEANKTSQSSTSEQSRWSQLVSVRRHLASAPAFGTKACVKPANWPSCRSSSTYFNFNLQNSRTFKAVKITFKKCLQFRFTKPALIELSN</sequence>
<proteinExistence type="predicted"/>
<reference evidence="1 2" key="1">
    <citation type="submission" date="2021-06" db="EMBL/GenBank/DDBJ databases">
        <title>Caerostris darwini draft genome.</title>
        <authorList>
            <person name="Kono N."/>
            <person name="Arakawa K."/>
        </authorList>
    </citation>
    <scope>NUCLEOTIDE SEQUENCE [LARGE SCALE GENOMIC DNA]</scope>
</reference>
<name>A0AAV4W9U3_9ARAC</name>
<dbReference type="EMBL" id="BPLQ01014337">
    <property type="protein sequence ID" value="GIY79133.1"/>
    <property type="molecule type" value="Genomic_DNA"/>
</dbReference>
<evidence type="ECO:0000313" key="2">
    <source>
        <dbReference type="Proteomes" id="UP001054837"/>
    </source>
</evidence>